<dbReference type="Proteomes" id="UP001270362">
    <property type="component" value="Unassembled WGS sequence"/>
</dbReference>
<reference evidence="1" key="1">
    <citation type="journal article" date="2023" name="Mol. Phylogenet. Evol.">
        <title>Genome-scale phylogeny and comparative genomics of the fungal order Sordariales.</title>
        <authorList>
            <person name="Hensen N."/>
            <person name="Bonometti L."/>
            <person name="Westerberg I."/>
            <person name="Brannstrom I.O."/>
            <person name="Guillou S."/>
            <person name="Cros-Aarteil S."/>
            <person name="Calhoun S."/>
            <person name="Haridas S."/>
            <person name="Kuo A."/>
            <person name="Mondo S."/>
            <person name="Pangilinan J."/>
            <person name="Riley R."/>
            <person name="LaButti K."/>
            <person name="Andreopoulos B."/>
            <person name="Lipzen A."/>
            <person name="Chen C."/>
            <person name="Yan M."/>
            <person name="Daum C."/>
            <person name="Ng V."/>
            <person name="Clum A."/>
            <person name="Steindorff A."/>
            <person name="Ohm R.A."/>
            <person name="Martin F."/>
            <person name="Silar P."/>
            <person name="Natvig D.O."/>
            <person name="Lalanne C."/>
            <person name="Gautier V."/>
            <person name="Ament-Velasquez S.L."/>
            <person name="Kruys A."/>
            <person name="Hutchinson M.I."/>
            <person name="Powell A.J."/>
            <person name="Barry K."/>
            <person name="Miller A.N."/>
            <person name="Grigoriev I.V."/>
            <person name="Debuchy R."/>
            <person name="Gladieux P."/>
            <person name="Hiltunen Thoren M."/>
            <person name="Johannesson H."/>
        </authorList>
    </citation>
    <scope>NUCLEOTIDE SEQUENCE</scope>
    <source>
        <strain evidence="1">CBS 314.62</strain>
    </source>
</reference>
<proteinExistence type="predicted"/>
<protein>
    <submittedName>
        <fullName evidence="1">Uncharacterized protein</fullName>
    </submittedName>
</protein>
<keyword evidence="2" id="KW-1185">Reference proteome</keyword>
<accession>A0AAE0X8A3</accession>
<organism evidence="1 2">
    <name type="scientific">Podospora appendiculata</name>
    <dbReference type="NCBI Taxonomy" id="314037"/>
    <lineage>
        <taxon>Eukaryota</taxon>
        <taxon>Fungi</taxon>
        <taxon>Dikarya</taxon>
        <taxon>Ascomycota</taxon>
        <taxon>Pezizomycotina</taxon>
        <taxon>Sordariomycetes</taxon>
        <taxon>Sordariomycetidae</taxon>
        <taxon>Sordariales</taxon>
        <taxon>Podosporaceae</taxon>
        <taxon>Podospora</taxon>
    </lineage>
</organism>
<evidence type="ECO:0000313" key="2">
    <source>
        <dbReference type="Proteomes" id="UP001270362"/>
    </source>
</evidence>
<sequence>MSRFFSNSARSLVRFLGFSVDKLPPGFRDATHNFTKPGGVAEQELGTLKEVYIKSRNGNPVHQSHFNREDKAFVISARIVGSKATRTCHIYENGSGTTRKGEDAR</sequence>
<dbReference type="EMBL" id="JAULSO010000002">
    <property type="protein sequence ID" value="KAK3687958.1"/>
    <property type="molecule type" value="Genomic_DNA"/>
</dbReference>
<dbReference type="AlphaFoldDB" id="A0AAE0X8A3"/>
<evidence type="ECO:0000313" key="1">
    <source>
        <dbReference type="EMBL" id="KAK3687958.1"/>
    </source>
</evidence>
<gene>
    <name evidence="1" type="ORF">B0T22DRAFT_141643</name>
</gene>
<reference evidence="1" key="2">
    <citation type="submission" date="2023-06" db="EMBL/GenBank/DDBJ databases">
        <authorList>
            <consortium name="Lawrence Berkeley National Laboratory"/>
            <person name="Haridas S."/>
            <person name="Hensen N."/>
            <person name="Bonometti L."/>
            <person name="Westerberg I."/>
            <person name="Brannstrom I.O."/>
            <person name="Guillou S."/>
            <person name="Cros-Aarteil S."/>
            <person name="Calhoun S."/>
            <person name="Kuo A."/>
            <person name="Mondo S."/>
            <person name="Pangilinan J."/>
            <person name="Riley R."/>
            <person name="Labutti K."/>
            <person name="Andreopoulos B."/>
            <person name="Lipzen A."/>
            <person name="Chen C."/>
            <person name="Yanf M."/>
            <person name="Daum C."/>
            <person name="Ng V."/>
            <person name="Clum A."/>
            <person name="Steindorff A."/>
            <person name="Ohm R."/>
            <person name="Martin F."/>
            <person name="Silar P."/>
            <person name="Natvig D."/>
            <person name="Lalanne C."/>
            <person name="Gautier V."/>
            <person name="Ament-Velasquez S.L."/>
            <person name="Kruys A."/>
            <person name="Hutchinson M.I."/>
            <person name="Powell A.J."/>
            <person name="Barry K."/>
            <person name="Miller A.N."/>
            <person name="Grigoriev I.V."/>
            <person name="Debuchy R."/>
            <person name="Gladieux P."/>
            <person name="Thoren M.H."/>
            <person name="Johannesson H."/>
        </authorList>
    </citation>
    <scope>NUCLEOTIDE SEQUENCE</scope>
    <source>
        <strain evidence="1">CBS 314.62</strain>
    </source>
</reference>
<comment type="caution">
    <text evidence="1">The sequence shown here is derived from an EMBL/GenBank/DDBJ whole genome shotgun (WGS) entry which is preliminary data.</text>
</comment>
<name>A0AAE0X8A3_9PEZI</name>